<sequence length="465" mass="48019">MGLIYAGRMELATRYAALALVTPPGAATAMPVGRLQDDLAVLLAEMVETVTGLSMGAAVQPEIADLVRHPVRLPRSGLVALPPIDRSPDPQPPSSRWADVPTSPARAHGAVQVWTGLVVSAATSAQAMRAQAHHMSGAQRWTALGEVAALAEVLAVTRSDLLTEFVPAGGRDARARQAAAALAVEAREVVRLAGDPEEPSGPTWSPIYPSRRIVPVSTLAALPRAVENAGRLLARGDASITDVLSLTRVLAQADRGAVAVLRAADGAQEGPGARLAALLSAHADELAVSVTQSRANLASLTPGSAAALAQGREIGASGLPRLQAASRSPDDARAVLTDVSAYAAPTATMTVALRDAAARAVAEHGVAVRDRSEDSPLLWRPAASFDVVPLVRALDSAVVTARRAAIEATTDAPAPGAERVLRASTAQLRHALARRQIELRPDAPTTAPLTAHFEPVGHGRAARGA</sequence>
<feature type="region of interest" description="Disordered" evidence="1">
    <location>
        <begin position="445"/>
        <end position="465"/>
    </location>
</feature>
<dbReference type="Proteomes" id="UP000321484">
    <property type="component" value="Unassembled WGS sequence"/>
</dbReference>
<proteinExistence type="predicted"/>
<organism evidence="2 3">
    <name type="scientific">Actinotalea fermentans</name>
    <dbReference type="NCBI Taxonomy" id="43671"/>
    <lineage>
        <taxon>Bacteria</taxon>
        <taxon>Bacillati</taxon>
        <taxon>Actinomycetota</taxon>
        <taxon>Actinomycetes</taxon>
        <taxon>Micrococcales</taxon>
        <taxon>Cellulomonadaceae</taxon>
        <taxon>Actinotalea</taxon>
    </lineage>
</organism>
<dbReference type="RefSeq" id="WP_034243180.1">
    <property type="nucleotide sequence ID" value="NZ_BJYK01000005.1"/>
</dbReference>
<reference evidence="2 3" key="1">
    <citation type="submission" date="2019-07" db="EMBL/GenBank/DDBJ databases">
        <title>Whole genome shotgun sequence of Actinotalea fermentans NBRC 105374.</title>
        <authorList>
            <person name="Hosoyama A."/>
            <person name="Uohara A."/>
            <person name="Ohji S."/>
            <person name="Ichikawa N."/>
        </authorList>
    </citation>
    <scope>NUCLEOTIDE SEQUENCE [LARGE SCALE GENOMIC DNA]</scope>
    <source>
        <strain evidence="2 3">NBRC 105374</strain>
    </source>
</reference>
<accession>A0A511YYE2</accession>
<gene>
    <name evidence="2" type="ORF">AFE02nite_19590</name>
</gene>
<dbReference type="OrthoDB" id="9834385at2"/>
<name>A0A511YYE2_9CELL</name>
<evidence type="ECO:0000313" key="2">
    <source>
        <dbReference type="EMBL" id="GEN80225.1"/>
    </source>
</evidence>
<evidence type="ECO:0000313" key="3">
    <source>
        <dbReference type="Proteomes" id="UP000321484"/>
    </source>
</evidence>
<evidence type="ECO:0000256" key="1">
    <source>
        <dbReference type="SAM" id="MobiDB-lite"/>
    </source>
</evidence>
<comment type="caution">
    <text evidence="2">The sequence shown here is derived from an EMBL/GenBank/DDBJ whole genome shotgun (WGS) entry which is preliminary data.</text>
</comment>
<keyword evidence="3" id="KW-1185">Reference proteome</keyword>
<dbReference type="EMBL" id="BJYK01000005">
    <property type="protein sequence ID" value="GEN80225.1"/>
    <property type="molecule type" value="Genomic_DNA"/>
</dbReference>
<protein>
    <submittedName>
        <fullName evidence="2">Uncharacterized protein</fullName>
    </submittedName>
</protein>
<feature type="region of interest" description="Disordered" evidence="1">
    <location>
        <begin position="78"/>
        <end position="102"/>
    </location>
</feature>
<dbReference type="AlphaFoldDB" id="A0A511YYE2"/>